<dbReference type="OrthoDB" id="6402501at2"/>
<keyword evidence="3" id="KW-1185">Reference proteome</keyword>
<evidence type="ECO:0000313" key="2">
    <source>
        <dbReference type="EMBL" id="GGA70706.1"/>
    </source>
</evidence>
<dbReference type="Proteomes" id="UP000619743">
    <property type="component" value="Unassembled WGS sequence"/>
</dbReference>
<dbReference type="AlphaFoldDB" id="A0A8J2XNB7"/>
<gene>
    <name evidence="2" type="primary">ccoQ</name>
    <name evidence="2" type="ORF">GCM10011369_10540</name>
</gene>
<dbReference type="Pfam" id="PF05545">
    <property type="entry name" value="FixQ"/>
    <property type="match status" value="1"/>
</dbReference>
<feature type="transmembrane region" description="Helical" evidence="1">
    <location>
        <begin position="6"/>
        <end position="26"/>
    </location>
</feature>
<keyword evidence="1" id="KW-0472">Membrane</keyword>
<proteinExistence type="predicted"/>
<name>A0A8J2XNB7_9GAMM</name>
<dbReference type="InterPro" id="IPR008621">
    <property type="entry name" value="Cbb3-typ_cyt_oxidase_comp"/>
</dbReference>
<dbReference type="EMBL" id="BMDX01000003">
    <property type="protein sequence ID" value="GGA70706.1"/>
    <property type="molecule type" value="Genomic_DNA"/>
</dbReference>
<comment type="caution">
    <text evidence="2">The sequence shown here is derived from an EMBL/GenBank/DDBJ whole genome shotgun (WGS) entry which is preliminary data.</text>
</comment>
<dbReference type="CDD" id="cd01324">
    <property type="entry name" value="cbb3_Oxidase_CcoQ"/>
    <property type="match status" value="1"/>
</dbReference>
<reference evidence="3" key="1">
    <citation type="journal article" date="2019" name="Int. J. Syst. Evol. Microbiol.">
        <title>The Global Catalogue of Microorganisms (GCM) 10K type strain sequencing project: providing services to taxonomists for standard genome sequencing and annotation.</title>
        <authorList>
            <consortium name="The Broad Institute Genomics Platform"/>
            <consortium name="The Broad Institute Genome Sequencing Center for Infectious Disease"/>
            <person name="Wu L."/>
            <person name="Ma J."/>
        </authorList>
    </citation>
    <scope>NUCLEOTIDE SEQUENCE [LARGE SCALE GENOMIC DNA]</scope>
    <source>
        <strain evidence="3">CGMCC 1.10130</strain>
    </source>
</reference>
<dbReference type="RefSeq" id="WP_087504673.1">
    <property type="nucleotide sequence ID" value="NZ_BMDX01000003.1"/>
</dbReference>
<organism evidence="2 3">
    <name type="scientific">Neiella marina</name>
    <dbReference type="NCBI Taxonomy" id="508461"/>
    <lineage>
        <taxon>Bacteria</taxon>
        <taxon>Pseudomonadati</taxon>
        <taxon>Pseudomonadota</taxon>
        <taxon>Gammaproteobacteria</taxon>
        <taxon>Alteromonadales</taxon>
        <taxon>Echinimonadaceae</taxon>
        <taxon>Neiella</taxon>
    </lineage>
</organism>
<evidence type="ECO:0000256" key="1">
    <source>
        <dbReference type="SAM" id="Phobius"/>
    </source>
</evidence>
<accession>A0A8J2XNB7</accession>
<sequence length="62" mass="7121">MSYGDFQGIITLVLMVIFIGIVLWAYSSRRKKAFEEAANLVFADEQTEQKQTNKKREPGTHD</sequence>
<evidence type="ECO:0000313" key="3">
    <source>
        <dbReference type="Proteomes" id="UP000619743"/>
    </source>
</evidence>
<keyword evidence="1" id="KW-0812">Transmembrane</keyword>
<protein>
    <submittedName>
        <fullName evidence="2">Cytochrome oxidase</fullName>
    </submittedName>
</protein>
<keyword evidence="1" id="KW-1133">Transmembrane helix</keyword>